<feature type="transmembrane region" description="Helical" evidence="1">
    <location>
        <begin position="6"/>
        <end position="24"/>
    </location>
</feature>
<dbReference type="AlphaFoldDB" id="A0A1S9UG95"/>
<feature type="transmembrane region" description="Helical" evidence="1">
    <location>
        <begin position="36"/>
        <end position="59"/>
    </location>
</feature>
<keyword evidence="1" id="KW-0812">Transmembrane</keyword>
<comment type="caution">
    <text evidence="2">The sequence shown here is derived from an EMBL/GenBank/DDBJ whole genome shotgun (WGS) entry which is preliminary data.</text>
</comment>
<evidence type="ECO:0000313" key="3">
    <source>
        <dbReference type="Proteomes" id="UP000191124"/>
    </source>
</evidence>
<keyword evidence="1" id="KW-1133">Transmembrane helix</keyword>
<accession>A0A1S9UG95</accession>
<protein>
    <recommendedName>
        <fullName evidence="4">Group-specific protein</fullName>
    </recommendedName>
</protein>
<dbReference type="EMBL" id="MUAL01000082">
    <property type="protein sequence ID" value="OOR20751.1"/>
    <property type="molecule type" value="Genomic_DNA"/>
</dbReference>
<name>A0A1S9UG95_BACCE</name>
<feature type="transmembrane region" description="Helical" evidence="1">
    <location>
        <begin position="79"/>
        <end position="99"/>
    </location>
</feature>
<reference evidence="2 3" key="1">
    <citation type="submission" date="2017-01" db="EMBL/GenBank/DDBJ databases">
        <title>Bacillus cereus isolates.</title>
        <authorList>
            <person name="Beno S.M."/>
        </authorList>
    </citation>
    <scope>NUCLEOTIDE SEQUENCE [LARGE SCALE GENOMIC DNA]</scope>
    <source>
        <strain evidence="2 3">FSL M7-1219</strain>
    </source>
</reference>
<organism evidence="2 3">
    <name type="scientific">Bacillus cereus</name>
    <dbReference type="NCBI Taxonomy" id="1396"/>
    <lineage>
        <taxon>Bacteria</taxon>
        <taxon>Bacillati</taxon>
        <taxon>Bacillota</taxon>
        <taxon>Bacilli</taxon>
        <taxon>Bacillales</taxon>
        <taxon>Bacillaceae</taxon>
        <taxon>Bacillus</taxon>
        <taxon>Bacillus cereus group</taxon>
    </lineage>
</organism>
<sequence length="108" mass="12559">MLIFYVIPFFLISGTSIFLFFMSVSPKIKAKNLSLIMICLAINLLTIPISCLVGSFVSYTNEAATEFRYNNPLYFWKGFFFIQIIPLFILLVALIRWFIRKGKEKIET</sequence>
<evidence type="ECO:0000313" key="2">
    <source>
        <dbReference type="EMBL" id="OOR20751.1"/>
    </source>
</evidence>
<evidence type="ECO:0000256" key="1">
    <source>
        <dbReference type="SAM" id="Phobius"/>
    </source>
</evidence>
<evidence type="ECO:0008006" key="4">
    <source>
        <dbReference type="Google" id="ProtNLM"/>
    </source>
</evidence>
<gene>
    <name evidence="2" type="ORF">BW892_23920</name>
</gene>
<keyword evidence="1" id="KW-0472">Membrane</keyword>
<dbReference type="RefSeq" id="WP_078181774.1">
    <property type="nucleotide sequence ID" value="NZ_MUAL01000082.1"/>
</dbReference>
<proteinExistence type="predicted"/>
<dbReference type="Proteomes" id="UP000191124">
    <property type="component" value="Unassembled WGS sequence"/>
</dbReference>